<dbReference type="Pfam" id="PF00534">
    <property type="entry name" value="Glycos_transf_1"/>
    <property type="match status" value="1"/>
</dbReference>
<dbReference type="GO" id="GO:0016757">
    <property type="term" value="F:glycosyltransferase activity"/>
    <property type="evidence" value="ECO:0007669"/>
    <property type="project" value="UniProtKB-KW"/>
</dbReference>
<keyword evidence="2" id="KW-0328">Glycosyltransferase</keyword>
<dbReference type="Proteomes" id="UP001597049">
    <property type="component" value="Unassembled WGS sequence"/>
</dbReference>
<evidence type="ECO:0000313" key="2">
    <source>
        <dbReference type="EMBL" id="MFD0933326.1"/>
    </source>
</evidence>
<proteinExistence type="predicted"/>
<comment type="caution">
    <text evidence="2">The sequence shown here is derived from an EMBL/GenBank/DDBJ whole genome shotgun (WGS) entry which is preliminary data.</text>
</comment>
<sequence length="383" mass="43412">MKLVIFDGTFKTTAFINRLIQGLVNHDVEVYVLGFNEELSDKLKGVHYVGLGSSQNRIKFAWTSLKWGLKQGNLLKAIKLLAKEQKSELKRQNLSAALEQIQPDLIHVQWVSNISLFEAHLNKKEFKFILSQRGFQTNVRPFVNQKNFEYLQKWLPKFDGFHSVSKAISRVGDEIYSSPDKIDRVVYTGLDLSRFNFQSEVIKNETLQLISVGRSHWIKGYDYAIKACSILHQKGIDFKYTIVGASGDEELLFLIDDLGLQDKVVLTPKLSQTKVFELMIASDVFVLPSLEEGIANVVVEAMALGTPVISTDCGGMEELITHGKEGWIVPKRDAEAMANQLLVFCQMLVQEVSNIKKKARLKVEAQHSEEQMVASMLELYRNI</sequence>
<protein>
    <submittedName>
        <fullName evidence="2">Glycosyltransferase family 4 protein</fullName>
        <ecNumber evidence="2">2.4.-.-</ecNumber>
    </submittedName>
</protein>
<dbReference type="InterPro" id="IPR001296">
    <property type="entry name" value="Glyco_trans_1"/>
</dbReference>
<feature type="domain" description="Glycosyl transferase family 1" evidence="1">
    <location>
        <begin position="195"/>
        <end position="343"/>
    </location>
</feature>
<dbReference type="CDD" id="cd03801">
    <property type="entry name" value="GT4_PimA-like"/>
    <property type="match status" value="1"/>
</dbReference>
<dbReference type="PANTHER" id="PTHR12526:SF630">
    <property type="entry name" value="GLYCOSYLTRANSFERASE"/>
    <property type="match status" value="1"/>
</dbReference>
<evidence type="ECO:0000313" key="3">
    <source>
        <dbReference type="Proteomes" id="UP001597049"/>
    </source>
</evidence>
<name>A0ABW3GWX4_9FLAO</name>
<dbReference type="EC" id="2.4.-.-" evidence="2"/>
<dbReference type="SUPFAM" id="SSF53756">
    <property type="entry name" value="UDP-Glycosyltransferase/glycogen phosphorylase"/>
    <property type="match status" value="1"/>
</dbReference>
<reference evidence="3" key="1">
    <citation type="journal article" date="2019" name="Int. J. Syst. Evol. Microbiol.">
        <title>The Global Catalogue of Microorganisms (GCM) 10K type strain sequencing project: providing services to taxonomists for standard genome sequencing and annotation.</title>
        <authorList>
            <consortium name="The Broad Institute Genomics Platform"/>
            <consortium name="The Broad Institute Genome Sequencing Center for Infectious Disease"/>
            <person name="Wu L."/>
            <person name="Ma J."/>
        </authorList>
    </citation>
    <scope>NUCLEOTIDE SEQUENCE [LARGE SCALE GENOMIC DNA]</scope>
    <source>
        <strain evidence="3">CCUG 56752</strain>
    </source>
</reference>
<keyword evidence="3" id="KW-1185">Reference proteome</keyword>
<dbReference type="Gene3D" id="3.40.50.2000">
    <property type="entry name" value="Glycogen Phosphorylase B"/>
    <property type="match status" value="2"/>
</dbReference>
<organism evidence="2 3">
    <name type="scientific">Psychroflexus salinarum</name>
    <dbReference type="NCBI Taxonomy" id="546024"/>
    <lineage>
        <taxon>Bacteria</taxon>
        <taxon>Pseudomonadati</taxon>
        <taxon>Bacteroidota</taxon>
        <taxon>Flavobacteriia</taxon>
        <taxon>Flavobacteriales</taxon>
        <taxon>Flavobacteriaceae</taxon>
        <taxon>Psychroflexus</taxon>
    </lineage>
</organism>
<keyword evidence="2" id="KW-0808">Transferase</keyword>
<evidence type="ECO:0000259" key="1">
    <source>
        <dbReference type="Pfam" id="PF00534"/>
    </source>
</evidence>
<dbReference type="PANTHER" id="PTHR12526">
    <property type="entry name" value="GLYCOSYLTRANSFERASE"/>
    <property type="match status" value="1"/>
</dbReference>
<gene>
    <name evidence="2" type="ORF">ACFQ0R_12020</name>
</gene>
<accession>A0ABW3GWX4</accession>
<dbReference type="RefSeq" id="WP_379658628.1">
    <property type="nucleotide sequence ID" value="NZ_JBHTIV010000022.1"/>
</dbReference>
<dbReference type="EMBL" id="JBHTIV010000022">
    <property type="protein sequence ID" value="MFD0933326.1"/>
    <property type="molecule type" value="Genomic_DNA"/>
</dbReference>